<evidence type="ECO:0000256" key="3">
    <source>
        <dbReference type="ARBA" id="ARBA00023163"/>
    </source>
</evidence>
<name>A0A6J7E1R5_9ZZZZ</name>
<protein>
    <submittedName>
        <fullName evidence="5">Unannotated protein</fullName>
    </submittedName>
</protein>
<dbReference type="GO" id="GO:0003677">
    <property type="term" value="F:DNA binding"/>
    <property type="evidence" value="ECO:0007669"/>
    <property type="project" value="UniProtKB-KW"/>
</dbReference>
<dbReference type="Pfam" id="PF00196">
    <property type="entry name" value="GerE"/>
    <property type="match status" value="1"/>
</dbReference>
<sequence length="322" mass="34660">MNTYGVEGQVAEVSSAVVAPRDDVRTSALDFAAPSATPQRRKSDLVDSRALMGIVHLLMTRPTCDHIAQHLVLNLMPAHRARAAVISLFGQDGSLHAVGSFGVPPPVLESFGTLSLWDTAPMTDAVRSGQPVVLSTRDEVERRYPWLIGEMATSESIVVWPLSLPGERVGAVQFFLNGPPHLETLHAEVDGVAAVVALYLSMLFAEAGRTGHSLTVSTSDVRAEAQTLGILPLAERAGGWPISAQEAAAQDRPDLTERQMRILTLLAKGMTNPQISRQVGFSESTVRQETMAIYRYFGVSGRHEAVRMAGLRGMLNTARSAG</sequence>
<evidence type="ECO:0000313" key="5">
    <source>
        <dbReference type="EMBL" id="CAB4875040.1"/>
    </source>
</evidence>
<gene>
    <name evidence="5" type="ORF">UFOPK3402_00908</name>
</gene>
<dbReference type="PANTHER" id="PTHR44688">
    <property type="entry name" value="DNA-BINDING TRANSCRIPTIONAL ACTIVATOR DEVR_DOSR"/>
    <property type="match status" value="1"/>
</dbReference>
<evidence type="ECO:0000259" key="4">
    <source>
        <dbReference type="PROSITE" id="PS50043"/>
    </source>
</evidence>
<dbReference type="AlphaFoldDB" id="A0A6J7E1R5"/>
<dbReference type="CDD" id="cd06170">
    <property type="entry name" value="LuxR_C_like"/>
    <property type="match status" value="1"/>
</dbReference>
<feature type="domain" description="HTH luxR-type" evidence="4">
    <location>
        <begin position="248"/>
        <end position="313"/>
    </location>
</feature>
<dbReference type="EMBL" id="CAFBLS010000099">
    <property type="protein sequence ID" value="CAB4875040.1"/>
    <property type="molecule type" value="Genomic_DNA"/>
</dbReference>
<dbReference type="InterPro" id="IPR016032">
    <property type="entry name" value="Sig_transdc_resp-reg_C-effctor"/>
</dbReference>
<keyword evidence="1" id="KW-0805">Transcription regulation</keyword>
<organism evidence="5">
    <name type="scientific">freshwater metagenome</name>
    <dbReference type="NCBI Taxonomy" id="449393"/>
    <lineage>
        <taxon>unclassified sequences</taxon>
        <taxon>metagenomes</taxon>
        <taxon>ecological metagenomes</taxon>
    </lineage>
</organism>
<dbReference type="Gene3D" id="1.10.10.10">
    <property type="entry name" value="Winged helix-like DNA-binding domain superfamily/Winged helix DNA-binding domain"/>
    <property type="match status" value="1"/>
</dbReference>
<dbReference type="PRINTS" id="PR00038">
    <property type="entry name" value="HTHLUXR"/>
</dbReference>
<dbReference type="SMART" id="SM00421">
    <property type="entry name" value="HTH_LUXR"/>
    <property type="match status" value="1"/>
</dbReference>
<evidence type="ECO:0000256" key="1">
    <source>
        <dbReference type="ARBA" id="ARBA00023015"/>
    </source>
</evidence>
<dbReference type="SUPFAM" id="SSF55781">
    <property type="entry name" value="GAF domain-like"/>
    <property type="match status" value="1"/>
</dbReference>
<accession>A0A6J7E1R5</accession>
<dbReference type="InterPro" id="IPR000792">
    <property type="entry name" value="Tscrpt_reg_LuxR_C"/>
</dbReference>
<keyword evidence="3" id="KW-0804">Transcription</keyword>
<dbReference type="PROSITE" id="PS50043">
    <property type="entry name" value="HTH_LUXR_2"/>
    <property type="match status" value="1"/>
</dbReference>
<dbReference type="GO" id="GO:0006355">
    <property type="term" value="P:regulation of DNA-templated transcription"/>
    <property type="evidence" value="ECO:0007669"/>
    <property type="project" value="InterPro"/>
</dbReference>
<evidence type="ECO:0000256" key="2">
    <source>
        <dbReference type="ARBA" id="ARBA00023125"/>
    </source>
</evidence>
<dbReference type="InterPro" id="IPR036388">
    <property type="entry name" value="WH-like_DNA-bd_sf"/>
</dbReference>
<dbReference type="Gene3D" id="3.30.450.40">
    <property type="match status" value="1"/>
</dbReference>
<dbReference type="PANTHER" id="PTHR44688:SF16">
    <property type="entry name" value="DNA-BINDING TRANSCRIPTIONAL ACTIVATOR DEVR_DOSR"/>
    <property type="match status" value="1"/>
</dbReference>
<proteinExistence type="predicted"/>
<reference evidence="5" key="1">
    <citation type="submission" date="2020-05" db="EMBL/GenBank/DDBJ databases">
        <authorList>
            <person name="Chiriac C."/>
            <person name="Salcher M."/>
            <person name="Ghai R."/>
            <person name="Kavagutti S V."/>
        </authorList>
    </citation>
    <scope>NUCLEOTIDE SEQUENCE</scope>
</reference>
<dbReference type="SUPFAM" id="SSF46894">
    <property type="entry name" value="C-terminal effector domain of the bipartite response regulators"/>
    <property type="match status" value="1"/>
</dbReference>
<keyword evidence="2" id="KW-0238">DNA-binding</keyword>
<dbReference type="InterPro" id="IPR029016">
    <property type="entry name" value="GAF-like_dom_sf"/>
</dbReference>